<reference evidence="2 3" key="1">
    <citation type="journal article" date="2011" name="Stand. Genomic Sci.">
        <title>Complete genome sequence of Haliscomenobacter hydrossis type strain (O).</title>
        <authorList>
            <consortium name="US DOE Joint Genome Institute (JGI-PGF)"/>
            <person name="Daligault H."/>
            <person name="Lapidus A."/>
            <person name="Zeytun A."/>
            <person name="Nolan M."/>
            <person name="Lucas S."/>
            <person name="Del Rio T.G."/>
            <person name="Tice H."/>
            <person name="Cheng J.F."/>
            <person name="Tapia R."/>
            <person name="Han C."/>
            <person name="Goodwin L."/>
            <person name="Pitluck S."/>
            <person name="Liolios K."/>
            <person name="Pagani I."/>
            <person name="Ivanova N."/>
            <person name="Huntemann M."/>
            <person name="Mavromatis K."/>
            <person name="Mikhailova N."/>
            <person name="Pati A."/>
            <person name="Chen A."/>
            <person name="Palaniappan K."/>
            <person name="Land M."/>
            <person name="Hauser L."/>
            <person name="Brambilla E.M."/>
            <person name="Rohde M."/>
            <person name="Verbarg S."/>
            <person name="Goker M."/>
            <person name="Bristow J."/>
            <person name="Eisen J.A."/>
            <person name="Markowitz V."/>
            <person name="Hugenholtz P."/>
            <person name="Kyrpides N.C."/>
            <person name="Klenk H.P."/>
            <person name="Woyke T."/>
        </authorList>
    </citation>
    <scope>NUCLEOTIDE SEQUENCE [LARGE SCALE GENOMIC DNA]</scope>
    <source>
        <strain evidence="3">ATCC 27775 / DSM 1100 / LMG 10767 / O</strain>
        <plasmid evidence="3">Plasmid pHALHY02</plasmid>
    </source>
</reference>
<geneLocation type="plasmid" evidence="2 3">
    <name>pHALHY02</name>
</geneLocation>
<feature type="domain" description="DISARM protein DrmE C-terminal" evidence="1">
    <location>
        <begin position="576"/>
        <end position="746"/>
    </location>
</feature>
<evidence type="ECO:0000313" key="3">
    <source>
        <dbReference type="Proteomes" id="UP000008461"/>
    </source>
</evidence>
<dbReference type="HOGENOM" id="CLU_354433_0_0_10"/>
<protein>
    <recommendedName>
        <fullName evidence="1">DISARM protein DrmE C-terminal domain-containing protein</fullName>
    </recommendedName>
</protein>
<keyword evidence="3" id="KW-1185">Reference proteome</keyword>
<dbReference type="EMBL" id="CP002693">
    <property type="protein sequence ID" value="AEE54566.1"/>
    <property type="molecule type" value="Genomic_DNA"/>
</dbReference>
<dbReference type="Proteomes" id="UP000008461">
    <property type="component" value="Plasmid pHALHY02"/>
</dbReference>
<keyword evidence="2" id="KW-0614">Plasmid</keyword>
<sequence length="792" mass="91802">MNELLKYITDLKAKSSEHLTRAYNIDRFFLTDFELINFFLLDQAINNGQNLFIRVPQKNQENGIYLPTIISVAIALFFKNYCENSTSYKVGDILQKKGTRYRITAQSEGKFNLEYVHNGTKTLLEGVTTSVLNRDYIITNADYNSRKVKTKFIDYRTLFKEIFNTEKFPSSFTSKAVVIIEKKDFLDELKGQSFSSTIRLDKAIPYQWVNKNGNFETTPIPIDPMIYLVPDYETFKEFIFGADIQVDMVAVVGKNKYQSDTLRQIKRDLREEVIPFAMIIGNEPIEDEHGVFKKWNWTNSEVAILQNTQQAVTRVQSTPQDELQIAIENFESYIHKLNESYDISLPKFSGFKKLLYQLVMPSDKSRLRNQLEYIRYNIAKCYSEEIDSTLFNQGLGSIDEINELNTKVEKLFTGFSNSKLKLLNQVKFDFVVIPTNPKDAADIWAKESKVKTLNFLDFKRKIKSITKQKTFLFLSPFGYTLNLQDLYELMKSTNHHYILLGYAEEIEVFYCLEKRYENSLSLEFKSKERQSLSGIKFSHLEQPEEVHNLIDRIGTKSSEQEERYNLHENIQITNYQIGFDTGETQILESTKSVLVEKHEQSTRLKVSSLVPGDRVRIYLNLSKELLFETAKKLDSEGTLSTIERHSKLWKKGLSDHLQKKNSKNPEEGLLQELKREGISITSPVTLKSWLNPDSAVKFPQKQRDLMAIIKAIKNQQLEEEFSAICQSRRTYNGIMIALGRDLSDEVMDYIVFKKKGQMLNTFPESVIQSFVKASAPIRTIKTIQITENEEYG</sequence>
<accession>F4L858</accession>
<dbReference type="RefSeq" id="WP_013769082.1">
    <property type="nucleotide sequence ID" value="NC_015512.1"/>
</dbReference>
<evidence type="ECO:0000259" key="1">
    <source>
        <dbReference type="Pfam" id="PF24957"/>
    </source>
</evidence>
<gene>
    <name evidence="2" type="ordered locus">Halhy_6752</name>
</gene>
<dbReference type="AlphaFoldDB" id="F4L858"/>
<dbReference type="Pfam" id="PF24957">
    <property type="entry name" value="DrmE_C"/>
    <property type="match status" value="1"/>
</dbReference>
<dbReference type="InterPro" id="IPR056666">
    <property type="entry name" value="DrmE_C"/>
</dbReference>
<name>F4L858_HALH1</name>
<proteinExistence type="predicted"/>
<organism evidence="2 3">
    <name type="scientific">Haliscomenobacter hydrossis (strain ATCC 27775 / DSM 1100 / LMG 10767 / O)</name>
    <dbReference type="NCBI Taxonomy" id="760192"/>
    <lineage>
        <taxon>Bacteria</taxon>
        <taxon>Pseudomonadati</taxon>
        <taxon>Bacteroidota</taxon>
        <taxon>Saprospiria</taxon>
        <taxon>Saprospirales</taxon>
        <taxon>Haliscomenobacteraceae</taxon>
        <taxon>Haliscomenobacter</taxon>
    </lineage>
</organism>
<reference key="2">
    <citation type="submission" date="2011-04" db="EMBL/GenBank/DDBJ databases">
        <title>Complete sequence of plasmid 2 of Haliscomenobacter hydrossis DSM 1100.</title>
        <authorList>
            <consortium name="US DOE Joint Genome Institute (JGI-PGF)"/>
            <person name="Lucas S."/>
            <person name="Han J."/>
            <person name="Lapidus A."/>
            <person name="Bruce D."/>
            <person name="Goodwin L."/>
            <person name="Pitluck S."/>
            <person name="Peters L."/>
            <person name="Kyrpides N."/>
            <person name="Mavromatis K."/>
            <person name="Ivanova N."/>
            <person name="Ovchinnikova G."/>
            <person name="Pagani I."/>
            <person name="Daligault H."/>
            <person name="Detter J.C."/>
            <person name="Han C."/>
            <person name="Land M."/>
            <person name="Hauser L."/>
            <person name="Markowitz V."/>
            <person name="Cheng J.-F."/>
            <person name="Hugenholtz P."/>
            <person name="Woyke T."/>
            <person name="Wu D."/>
            <person name="Verbarg S."/>
            <person name="Frueling A."/>
            <person name="Brambilla E."/>
            <person name="Klenk H.-P."/>
            <person name="Eisen J.A."/>
        </authorList>
    </citation>
    <scope>NUCLEOTIDE SEQUENCE</scope>
    <source>
        <strain>DSM 1100</strain>
    </source>
</reference>
<dbReference type="KEGG" id="hhy:Halhy_6752"/>
<evidence type="ECO:0000313" key="2">
    <source>
        <dbReference type="EMBL" id="AEE54566.1"/>
    </source>
</evidence>
<dbReference type="OrthoDB" id="1412695at2"/>